<dbReference type="Proteomes" id="UP000789920">
    <property type="component" value="Unassembled WGS sequence"/>
</dbReference>
<reference evidence="1" key="1">
    <citation type="submission" date="2021-06" db="EMBL/GenBank/DDBJ databases">
        <authorList>
            <person name="Kallberg Y."/>
            <person name="Tangrot J."/>
            <person name="Rosling A."/>
        </authorList>
    </citation>
    <scope>NUCLEOTIDE SEQUENCE</scope>
    <source>
        <strain evidence="1">MA461A</strain>
    </source>
</reference>
<organism evidence="1 2">
    <name type="scientific">Racocetra persica</name>
    <dbReference type="NCBI Taxonomy" id="160502"/>
    <lineage>
        <taxon>Eukaryota</taxon>
        <taxon>Fungi</taxon>
        <taxon>Fungi incertae sedis</taxon>
        <taxon>Mucoromycota</taxon>
        <taxon>Glomeromycotina</taxon>
        <taxon>Glomeromycetes</taxon>
        <taxon>Diversisporales</taxon>
        <taxon>Gigasporaceae</taxon>
        <taxon>Racocetra</taxon>
    </lineage>
</organism>
<evidence type="ECO:0000313" key="2">
    <source>
        <dbReference type="Proteomes" id="UP000789920"/>
    </source>
</evidence>
<keyword evidence="2" id="KW-1185">Reference proteome</keyword>
<dbReference type="EMBL" id="CAJVQC010039326">
    <property type="protein sequence ID" value="CAG8768257.1"/>
    <property type="molecule type" value="Genomic_DNA"/>
</dbReference>
<proteinExistence type="predicted"/>
<feature type="non-terminal residue" evidence="1">
    <location>
        <position position="1"/>
    </location>
</feature>
<name>A0ACA9QXG7_9GLOM</name>
<comment type="caution">
    <text evidence="1">The sequence shown here is derived from an EMBL/GenBank/DDBJ whole genome shotgun (WGS) entry which is preliminary data.</text>
</comment>
<protein>
    <submittedName>
        <fullName evidence="1">24518_t:CDS:1</fullName>
    </submittedName>
</protein>
<evidence type="ECO:0000313" key="1">
    <source>
        <dbReference type="EMBL" id="CAG8768257.1"/>
    </source>
</evidence>
<accession>A0ACA9QXG7</accession>
<gene>
    <name evidence="1" type="ORF">RPERSI_LOCUS16079</name>
</gene>
<sequence length="75" mass="8705">KATRIMLEESEEESKPENKSENVIFEVDDVNILTENLLVKTNSEVQELIINYEFDEEDNVEAKDNNDKEPSSLFL</sequence>